<dbReference type="GeneID" id="85312531"/>
<keyword evidence="2" id="KW-0732">Signal</keyword>
<dbReference type="FunFam" id="3.20.20.80:FF:000159">
    <property type="entry name" value="Class V chitinase, putative"/>
    <property type="match status" value="1"/>
</dbReference>
<keyword evidence="5" id="KW-1185">Reference proteome</keyword>
<dbReference type="InterPro" id="IPR001223">
    <property type="entry name" value="Glyco_hydro18_cat"/>
</dbReference>
<dbReference type="Proteomes" id="UP001244011">
    <property type="component" value="Unassembled WGS sequence"/>
</dbReference>
<gene>
    <name evidence="4" type="ORF">QBC33DRAFT_552892</name>
</gene>
<evidence type="ECO:0000259" key="3">
    <source>
        <dbReference type="PROSITE" id="PS51910"/>
    </source>
</evidence>
<dbReference type="InterPro" id="IPR017853">
    <property type="entry name" value="GH"/>
</dbReference>
<proteinExistence type="predicted"/>
<dbReference type="PROSITE" id="PS51910">
    <property type="entry name" value="GH18_2"/>
    <property type="match status" value="1"/>
</dbReference>
<dbReference type="EMBL" id="MU839043">
    <property type="protein sequence ID" value="KAK1762126.1"/>
    <property type="molecule type" value="Genomic_DNA"/>
</dbReference>
<evidence type="ECO:0000313" key="4">
    <source>
        <dbReference type="EMBL" id="KAK1762126.1"/>
    </source>
</evidence>
<feature type="chain" id="PRO_5042556856" description="chitinase" evidence="2">
    <location>
        <begin position="26"/>
        <end position="392"/>
    </location>
</feature>
<dbReference type="GO" id="GO:0006032">
    <property type="term" value="P:chitin catabolic process"/>
    <property type="evidence" value="ECO:0007669"/>
    <property type="project" value="TreeGrafter"/>
</dbReference>
<dbReference type="AlphaFoldDB" id="A0AAJ0BU93"/>
<dbReference type="GO" id="GO:0005576">
    <property type="term" value="C:extracellular region"/>
    <property type="evidence" value="ECO:0007669"/>
    <property type="project" value="TreeGrafter"/>
</dbReference>
<protein>
    <recommendedName>
        <fullName evidence="1">chitinase</fullName>
        <ecNumber evidence="1">3.2.1.14</ecNumber>
    </recommendedName>
</protein>
<accession>A0AAJ0BU93</accession>
<feature type="signal peptide" evidence="2">
    <location>
        <begin position="1"/>
        <end position="25"/>
    </location>
</feature>
<keyword evidence="4" id="KW-0378">Hydrolase</keyword>
<dbReference type="InterPro" id="IPR011583">
    <property type="entry name" value="Chitinase_II/V-like_cat"/>
</dbReference>
<dbReference type="SMART" id="SM00636">
    <property type="entry name" value="Glyco_18"/>
    <property type="match status" value="1"/>
</dbReference>
<dbReference type="GO" id="GO:0008843">
    <property type="term" value="F:endochitinase activity"/>
    <property type="evidence" value="ECO:0007669"/>
    <property type="project" value="UniProtKB-EC"/>
</dbReference>
<evidence type="ECO:0000313" key="5">
    <source>
        <dbReference type="Proteomes" id="UP001244011"/>
    </source>
</evidence>
<sequence>MNLTWPTILSWLSISILAMPAAVVARSPRCIMYLTGQHPIMPSPDRLQEVTHVTLAFMGSTLFNEPGRSEWPLFTTVDQVRANFRPGTKVMVAIGGWGDTYGFSAASLSEERRRAFAENVARMVSDTGADGVDIDWEYPGGNGEDYKKVPNEAKAWEIGAYSLLLGELRKALGSEKLISAAVPGLPRDMLAFTRETVPLIMKHLDFLNVMAYDLMNRRDNITKHHSGVDLSLAAVDAYVANGASPQSLNLGFGFYVKYFRTEHDSCKIPTSPIGCPTLLLEDPETGADLGRTGGFSWHDPVPQDVAESFNRALLDGMYDDQHGGYYYWDEEEDMWWTFDTVDAVTRKFSHIVDKRRLGGVFAWGLGEDAPVFEHFNAVSNAVAVRRAAKDEL</sequence>
<reference evidence="4" key="1">
    <citation type="submission" date="2023-06" db="EMBL/GenBank/DDBJ databases">
        <title>Genome-scale phylogeny and comparative genomics of the fungal order Sordariales.</title>
        <authorList>
            <consortium name="Lawrence Berkeley National Laboratory"/>
            <person name="Hensen N."/>
            <person name="Bonometti L."/>
            <person name="Westerberg I."/>
            <person name="Brannstrom I.O."/>
            <person name="Guillou S."/>
            <person name="Cros-Aarteil S."/>
            <person name="Calhoun S."/>
            <person name="Haridas S."/>
            <person name="Kuo A."/>
            <person name="Mondo S."/>
            <person name="Pangilinan J."/>
            <person name="Riley R."/>
            <person name="Labutti K."/>
            <person name="Andreopoulos B."/>
            <person name="Lipzen A."/>
            <person name="Chen C."/>
            <person name="Yanf M."/>
            <person name="Daum C."/>
            <person name="Ng V."/>
            <person name="Clum A."/>
            <person name="Steindorff A."/>
            <person name="Ohm R."/>
            <person name="Martin F."/>
            <person name="Silar P."/>
            <person name="Natvig D."/>
            <person name="Lalanne C."/>
            <person name="Gautier V."/>
            <person name="Ament-Velasquez S.L."/>
            <person name="Kruys A."/>
            <person name="Hutchinson M.I."/>
            <person name="Powell A.J."/>
            <person name="Barry K."/>
            <person name="Miller A.N."/>
            <person name="Grigoriev I.V."/>
            <person name="Debuchy R."/>
            <person name="Gladieux P."/>
            <person name="Thoren M.H."/>
            <person name="Johannesson H."/>
        </authorList>
    </citation>
    <scope>NUCLEOTIDE SEQUENCE</scope>
    <source>
        <strain evidence="4">8032-3</strain>
    </source>
</reference>
<dbReference type="GO" id="GO:0008061">
    <property type="term" value="F:chitin binding"/>
    <property type="evidence" value="ECO:0007669"/>
    <property type="project" value="InterPro"/>
</dbReference>
<dbReference type="EC" id="3.2.1.14" evidence="1"/>
<dbReference type="PANTHER" id="PTHR11177:SF378">
    <property type="entry name" value="CHITINASE"/>
    <property type="match status" value="1"/>
</dbReference>
<feature type="domain" description="GH18" evidence="3">
    <location>
        <begin position="28"/>
        <end position="385"/>
    </location>
</feature>
<dbReference type="Pfam" id="PF00704">
    <property type="entry name" value="Glyco_hydro_18"/>
    <property type="match status" value="1"/>
</dbReference>
<evidence type="ECO:0000256" key="1">
    <source>
        <dbReference type="ARBA" id="ARBA00012729"/>
    </source>
</evidence>
<dbReference type="SUPFAM" id="SSF51445">
    <property type="entry name" value="(Trans)glycosidases"/>
    <property type="match status" value="1"/>
</dbReference>
<dbReference type="GO" id="GO:0005975">
    <property type="term" value="P:carbohydrate metabolic process"/>
    <property type="evidence" value="ECO:0007669"/>
    <property type="project" value="InterPro"/>
</dbReference>
<dbReference type="InterPro" id="IPR050314">
    <property type="entry name" value="Glycosyl_Hydrlase_18"/>
</dbReference>
<organism evidence="4 5">
    <name type="scientific">Phialemonium atrogriseum</name>
    <dbReference type="NCBI Taxonomy" id="1093897"/>
    <lineage>
        <taxon>Eukaryota</taxon>
        <taxon>Fungi</taxon>
        <taxon>Dikarya</taxon>
        <taxon>Ascomycota</taxon>
        <taxon>Pezizomycotina</taxon>
        <taxon>Sordariomycetes</taxon>
        <taxon>Sordariomycetidae</taxon>
        <taxon>Cephalothecales</taxon>
        <taxon>Cephalothecaceae</taxon>
        <taxon>Phialemonium</taxon>
    </lineage>
</organism>
<dbReference type="Gene3D" id="3.20.20.80">
    <property type="entry name" value="Glycosidases"/>
    <property type="match status" value="1"/>
</dbReference>
<name>A0AAJ0BU93_9PEZI</name>
<dbReference type="PANTHER" id="PTHR11177">
    <property type="entry name" value="CHITINASE"/>
    <property type="match status" value="1"/>
</dbReference>
<comment type="caution">
    <text evidence="4">The sequence shown here is derived from an EMBL/GenBank/DDBJ whole genome shotgun (WGS) entry which is preliminary data.</text>
</comment>
<evidence type="ECO:0000256" key="2">
    <source>
        <dbReference type="SAM" id="SignalP"/>
    </source>
</evidence>
<dbReference type="RefSeq" id="XP_060278339.1">
    <property type="nucleotide sequence ID" value="XM_060429344.1"/>
</dbReference>